<name>A0A061HRU1_BLUGR</name>
<dbReference type="Pfam" id="PF07491">
    <property type="entry name" value="PPI_Ypi1"/>
    <property type="match status" value="1"/>
</dbReference>
<feature type="non-terminal residue" evidence="6">
    <location>
        <position position="175"/>
    </location>
</feature>
<feature type="compositionally biased region" description="Polar residues" evidence="4">
    <location>
        <begin position="1"/>
        <end position="17"/>
    </location>
</feature>
<evidence type="ECO:0000313" key="6">
    <source>
        <dbReference type="EMBL" id="SUZ07903.1"/>
    </source>
</evidence>
<dbReference type="Proteomes" id="UP000053110">
    <property type="component" value="Unassembled WGS sequence"/>
</dbReference>
<gene>
    <name evidence="5" type="ORF">BGT96224_2804</name>
    <name evidence="6" type="ORF">BGT96224V2_LOCUS1073</name>
</gene>
<comment type="function">
    <text evidence="1 3">Regulator of type 1 phosphatases which maintains protein phosphatase activity under strict control.</text>
</comment>
<evidence type="ECO:0000256" key="3">
    <source>
        <dbReference type="RuleBase" id="RU367162"/>
    </source>
</evidence>
<dbReference type="GO" id="GO:0004865">
    <property type="term" value="F:protein serine/threonine phosphatase inhibitor activity"/>
    <property type="evidence" value="ECO:0007669"/>
    <property type="project" value="UniProtKB-UniRule"/>
</dbReference>
<evidence type="ECO:0000313" key="5">
    <source>
        <dbReference type="EMBL" id="EPQ67300.1"/>
    </source>
</evidence>
<keyword evidence="3" id="KW-0539">Nucleus</keyword>
<comment type="subcellular location">
    <subcellularLocation>
        <location evidence="3">Nucleus</location>
    </subcellularLocation>
</comment>
<comment type="similarity">
    <text evidence="2 3">Belongs to the YPI1 family.</text>
</comment>
<dbReference type="EMBL" id="UIGY01000003">
    <property type="protein sequence ID" value="SUZ07903.1"/>
    <property type="molecule type" value="Genomic_DNA"/>
</dbReference>
<accession>A0A061HRU1</accession>
<dbReference type="PANTHER" id="PTHR20835:SF0">
    <property type="entry name" value="E3 UBIQUITIN-PROTEIN LIGASE PPP1R11"/>
    <property type="match status" value="1"/>
</dbReference>
<dbReference type="OrthoDB" id="307488at2759"/>
<feature type="compositionally biased region" description="Polar residues" evidence="4">
    <location>
        <begin position="56"/>
        <end position="65"/>
    </location>
</feature>
<evidence type="ECO:0000256" key="1">
    <source>
        <dbReference type="ARBA" id="ARBA00003401"/>
    </source>
</evidence>
<feature type="compositionally biased region" description="Acidic residues" evidence="4">
    <location>
        <begin position="97"/>
        <end position="111"/>
    </location>
</feature>
<dbReference type="GO" id="GO:0005634">
    <property type="term" value="C:nucleus"/>
    <property type="evidence" value="ECO:0007669"/>
    <property type="project" value="UniProtKB-SubCell"/>
</dbReference>
<feature type="region of interest" description="Disordered" evidence="4">
    <location>
        <begin position="1"/>
        <end position="175"/>
    </location>
</feature>
<proteinExistence type="inferred from homology"/>
<dbReference type="EMBL" id="KE373658">
    <property type="protein sequence ID" value="EPQ67300.1"/>
    <property type="molecule type" value="Genomic_DNA"/>
</dbReference>
<reference evidence="6" key="3">
    <citation type="submission" date="2018-07" db="EMBL/GenBank/DDBJ databases">
        <authorList>
            <person name="Quirk P.G."/>
            <person name="Krulwich T.A."/>
        </authorList>
    </citation>
    <scope>NUCLEOTIDE SEQUENCE</scope>
    <source>
        <strain evidence="6">96224</strain>
    </source>
</reference>
<organism evidence="6">
    <name type="scientific">Blumeria graminis f. sp. tritici 96224</name>
    <dbReference type="NCBI Taxonomy" id="1268274"/>
    <lineage>
        <taxon>Eukaryota</taxon>
        <taxon>Fungi</taxon>
        <taxon>Dikarya</taxon>
        <taxon>Ascomycota</taxon>
        <taxon>Pezizomycotina</taxon>
        <taxon>Leotiomycetes</taxon>
        <taxon>Erysiphales</taxon>
        <taxon>Erysiphaceae</taxon>
        <taxon>Blumeria</taxon>
    </lineage>
</organism>
<evidence type="ECO:0000256" key="2">
    <source>
        <dbReference type="ARBA" id="ARBA00005605"/>
    </source>
</evidence>
<evidence type="ECO:0000313" key="7">
    <source>
        <dbReference type="Proteomes" id="UP000053110"/>
    </source>
</evidence>
<dbReference type="PANTHER" id="PTHR20835">
    <property type="entry name" value="E3 UBIQUITIN-PROTEIN LIGASE PPP1R11-RELATED"/>
    <property type="match status" value="1"/>
</dbReference>
<feature type="compositionally biased region" description="Basic and acidic residues" evidence="4">
    <location>
        <begin position="148"/>
        <end position="164"/>
    </location>
</feature>
<feature type="compositionally biased region" description="Polar residues" evidence="4">
    <location>
        <begin position="119"/>
        <end position="128"/>
    </location>
</feature>
<dbReference type="InterPro" id="IPR011107">
    <property type="entry name" value="PPI_Ypi1"/>
</dbReference>
<reference evidence="5" key="2">
    <citation type="submission" date="2013-01" db="EMBL/GenBank/DDBJ databases">
        <title>The wheat powdery mildew genome reveals unique evolution of an obligate biotroph.</title>
        <authorList>
            <person name="Oberhaensli S."/>
            <person name="Wicker T."/>
            <person name="Keller B."/>
        </authorList>
    </citation>
    <scope>NUCLEOTIDE SEQUENCE</scope>
    <source>
        <strain evidence="5">96224</strain>
    </source>
</reference>
<feature type="compositionally biased region" description="Polar residues" evidence="4">
    <location>
        <begin position="25"/>
        <end position="40"/>
    </location>
</feature>
<dbReference type="GO" id="GO:0008157">
    <property type="term" value="F:protein phosphatase 1 binding"/>
    <property type="evidence" value="ECO:0007669"/>
    <property type="project" value="TreeGrafter"/>
</dbReference>
<sequence length="175" mass="19041">MSSTSRALRQSNGGRTTYQRDSRRVPTSSQTIALSASTELSDTEPIPVLRLRGASLDNSTATTRSIRWDESVVNNEGMGKKSSKVCCIYHAPREFGESSEESSSDSDSSDTDEPHKNGAVSNRTQGHAQPTKGRQPACGGIKKKRRPNAYEKTSKPRKDDRDQEPAPTTDPSPAC</sequence>
<reference evidence="7" key="1">
    <citation type="journal article" date="2013" name="Nat. Genet.">
        <title>The wheat powdery mildew genome shows the unique evolution of an obligate biotroph.</title>
        <authorList>
            <person name="Wicker T."/>
            <person name="Oberhaensli S."/>
            <person name="Parlange F."/>
            <person name="Buchmann J.P."/>
            <person name="Shatalina M."/>
            <person name="Roffler S."/>
            <person name="Ben-David R."/>
            <person name="Dolezel J."/>
            <person name="Simkova H."/>
            <person name="Schulze-Lefert P."/>
            <person name="Spanu P.D."/>
            <person name="Bruggmann R."/>
            <person name="Amselem J."/>
            <person name="Quesneville H."/>
            <person name="Ver Loren van Themaat E."/>
            <person name="Paape T."/>
            <person name="Shimizu K.K."/>
            <person name="Keller B."/>
        </authorList>
    </citation>
    <scope>NUCLEOTIDE SEQUENCE [LARGE SCALE GENOMIC DNA]</scope>
    <source>
        <strain evidence="7">96224</strain>
    </source>
</reference>
<evidence type="ECO:0000256" key="4">
    <source>
        <dbReference type="SAM" id="MobiDB-lite"/>
    </source>
</evidence>
<protein>
    <recommendedName>
        <fullName evidence="3">Type 1 phosphatases regulator</fullName>
    </recommendedName>
</protein>
<dbReference type="AlphaFoldDB" id="A0A061HRU1"/>
<dbReference type="HOGENOM" id="CLU_098333_0_1_1"/>